<name>A0A0B7BW64_9EUPU</name>
<proteinExistence type="predicted"/>
<dbReference type="EMBL" id="HACG01049530">
    <property type="protein sequence ID" value="CEK96395.1"/>
    <property type="molecule type" value="Transcribed_RNA"/>
</dbReference>
<protein>
    <submittedName>
        <fullName evidence="1">Uncharacterized protein</fullName>
    </submittedName>
</protein>
<sequence>VGYLKEMLNIEAVLKLKTSHKCRDLTELEHNNHKLGGQLSFSLVSFHQLNKPGIQF</sequence>
<dbReference type="AlphaFoldDB" id="A0A0B7BW64"/>
<evidence type="ECO:0000313" key="1">
    <source>
        <dbReference type="EMBL" id="CEK96395.1"/>
    </source>
</evidence>
<accession>A0A0B7BW64</accession>
<organism evidence="1">
    <name type="scientific">Arion vulgaris</name>
    <dbReference type="NCBI Taxonomy" id="1028688"/>
    <lineage>
        <taxon>Eukaryota</taxon>
        <taxon>Metazoa</taxon>
        <taxon>Spiralia</taxon>
        <taxon>Lophotrochozoa</taxon>
        <taxon>Mollusca</taxon>
        <taxon>Gastropoda</taxon>
        <taxon>Heterobranchia</taxon>
        <taxon>Euthyneura</taxon>
        <taxon>Panpulmonata</taxon>
        <taxon>Eupulmonata</taxon>
        <taxon>Stylommatophora</taxon>
        <taxon>Helicina</taxon>
        <taxon>Arionoidea</taxon>
        <taxon>Arionidae</taxon>
        <taxon>Arion</taxon>
    </lineage>
</organism>
<feature type="non-terminal residue" evidence="1">
    <location>
        <position position="1"/>
    </location>
</feature>
<reference evidence="1" key="1">
    <citation type="submission" date="2014-12" db="EMBL/GenBank/DDBJ databases">
        <title>Insight into the proteome of Arion vulgaris.</title>
        <authorList>
            <person name="Aradska J."/>
            <person name="Bulat T."/>
            <person name="Smidak R."/>
            <person name="Sarate P."/>
            <person name="Gangsoo J."/>
            <person name="Sialana F."/>
            <person name="Bilban M."/>
            <person name="Lubec G."/>
        </authorList>
    </citation>
    <scope>NUCLEOTIDE SEQUENCE</scope>
    <source>
        <tissue evidence="1">Skin</tissue>
    </source>
</reference>
<gene>
    <name evidence="1" type="primary">ORF211900</name>
</gene>